<dbReference type="Proteomes" id="UP000271098">
    <property type="component" value="Unassembled WGS sequence"/>
</dbReference>
<accession>A0A183ER35</accession>
<dbReference type="PANTHER" id="PTHR46705:SF2">
    <property type="entry name" value="DOMAIN OF UNKNOWN FUNCTION DB DOMAIN-CONTAINING PROTEIN"/>
    <property type="match status" value="1"/>
</dbReference>
<dbReference type="OrthoDB" id="5843172at2759"/>
<dbReference type="WBParaSite" id="GPUH_0002345601-mRNA-1">
    <property type="protein sequence ID" value="GPUH_0002345601-mRNA-1"/>
    <property type="gene ID" value="GPUH_0002345601"/>
</dbReference>
<name>A0A183ER35_9BILA</name>
<dbReference type="AlphaFoldDB" id="A0A183ER35"/>
<evidence type="ECO:0000313" key="4">
    <source>
        <dbReference type="WBParaSite" id="GPUH_0002345601-mRNA-1"/>
    </source>
</evidence>
<reference evidence="2 3" key="2">
    <citation type="submission" date="2018-11" db="EMBL/GenBank/DDBJ databases">
        <authorList>
            <consortium name="Pathogen Informatics"/>
        </authorList>
    </citation>
    <scope>NUCLEOTIDE SEQUENCE [LARGE SCALE GENOMIC DNA]</scope>
</reference>
<gene>
    <name evidence="2" type="ORF">GPUH_LOCUS23425</name>
</gene>
<sequence>MFVGTDPCPQSNGRSLLSCAAQDSDHTACCRASGVQLTAAGNKCLGFCQMSPGSEFQVNSVISTFTHTSAVQLKHNCTPVGKRGLIRGHRMPSSVAKC</sequence>
<dbReference type="InterPro" id="IPR002602">
    <property type="entry name" value="DB"/>
</dbReference>
<evidence type="ECO:0000259" key="1">
    <source>
        <dbReference type="Pfam" id="PF01682"/>
    </source>
</evidence>
<dbReference type="PANTHER" id="PTHR46705">
    <property type="entry name" value="PROTEIN CBG09805"/>
    <property type="match status" value="1"/>
</dbReference>
<feature type="domain" description="Domain of unknown function DB" evidence="1">
    <location>
        <begin position="5"/>
        <end position="61"/>
    </location>
</feature>
<evidence type="ECO:0000313" key="2">
    <source>
        <dbReference type="EMBL" id="VDN41460.1"/>
    </source>
</evidence>
<dbReference type="Pfam" id="PF01682">
    <property type="entry name" value="DB"/>
    <property type="match status" value="1"/>
</dbReference>
<dbReference type="EMBL" id="UYRT01097800">
    <property type="protein sequence ID" value="VDN41460.1"/>
    <property type="molecule type" value="Genomic_DNA"/>
</dbReference>
<evidence type="ECO:0000313" key="3">
    <source>
        <dbReference type="Proteomes" id="UP000271098"/>
    </source>
</evidence>
<keyword evidence="3" id="KW-1185">Reference proteome</keyword>
<protein>
    <submittedName>
        <fullName evidence="4">DB domain-containing protein</fullName>
    </submittedName>
</protein>
<organism evidence="4">
    <name type="scientific">Gongylonema pulchrum</name>
    <dbReference type="NCBI Taxonomy" id="637853"/>
    <lineage>
        <taxon>Eukaryota</taxon>
        <taxon>Metazoa</taxon>
        <taxon>Ecdysozoa</taxon>
        <taxon>Nematoda</taxon>
        <taxon>Chromadorea</taxon>
        <taxon>Rhabditida</taxon>
        <taxon>Spirurina</taxon>
        <taxon>Spiruromorpha</taxon>
        <taxon>Spiruroidea</taxon>
        <taxon>Gongylonematidae</taxon>
        <taxon>Gongylonema</taxon>
    </lineage>
</organism>
<reference evidence="4" key="1">
    <citation type="submission" date="2016-06" db="UniProtKB">
        <authorList>
            <consortium name="WormBaseParasite"/>
        </authorList>
    </citation>
    <scope>IDENTIFICATION</scope>
</reference>
<proteinExistence type="predicted"/>